<keyword evidence="3" id="KW-1185">Reference proteome</keyword>
<feature type="region of interest" description="Disordered" evidence="1">
    <location>
        <begin position="15"/>
        <end position="41"/>
    </location>
</feature>
<feature type="compositionally biased region" description="Basic and acidic residues" evidence="1">
    <location>
        <begin position="15"/>
        <end position="25"/>
    </location>
</feature>
<dbReference type="RefSeq" id="WP_023930717.1">
    <property type="nucleotide sequence ID" value="NZ_KI669458.1"/>
</dbReference>
<dbReference type="PATRIC" id="fig|1357399.3.peg.1758"/>
<dbReference type="EMBL" id="AZJJ01000007">
    <property type="protein sequence ID" value="ETD25842.1"/>
    <property type="molecule type" value="Genomic_DNA"/>
</dbReference>
<proteinExistence type="predicted"/>
<feature type="compositionally biased region" description="Basic and acidic residues" evidence="1">
    <location>
        <begin position="32"/>
        <end position="41"/>
    </location>
</feature>
<comment type="caution">
    <text evidence="2">The sequence shown here is derived from an EMBL/GenBank/DDBJ whole genome shotgun (WGS) entry which is preliminary data.</text>
</comment>
<dbReference type="HOGENOM" id="CLU_3270974_0_0_7"/>
<organism evidence="2 3">
    <name type="scientific">Helicobacter canis NCTC 12740</name>
    <dbReference type="NCBI Taxonomy" id="1357399"/>
    <lineage>
        <taxon>Bacteria</taxon>
        <taxon>Pseudomonadati</taxon>
        <taxon>Campylobacterota</taxon>
        <taxon>Epsilonproteobacteria</taxon>
        <taxon>Campylobacterales</taxon>
        <taxon>Helicobacteraceae</taxon>
        <taxon>Helicobacter</taxon>
    </lineage>
</organism>
<reference evidence="2 3" key="1">
    <citation type="submission" date="2013-10" db="EMBL/GenBank/DDBJ databases">
        <title>The Genome Sequence of Helicobacter canis NCTC 12740.</title>
        <authorList>
            <consortium name="The Broad Institute Genomics Platform"/>
            <person name="Earl A."/>
            <person name="Fox J.G."/>
            <person name="Shen Z."/>
            <person name="Young S.K."/>
            <person name="Zeng Q."/>
            <person name="Gargeya S."/>
            <person name="Fitzgerald M."/>
            <person name="Abouelleil A."/>
            <person name="Alvarado L."/>
            <person name="Chapman S.B."/>
            <person name="Gainer-Dewar J."/>
            <person name="Goldberg J."/>
            <person name="Griggs A."/>
            <person name="Gujja S."/>
            <person name="Hansen M."/>
            <person name="Howarth C."/>
            <person name="Imamovic A."/>
            <person name="Ireland A."/>
            <person name="Larimer J."/>
            <person name="McCowan C."/>
            <person name="Murphy C."/>
            <person name="Pearson M."/>
            <person name="Poon T.W."/>
            <person name="Priest M."/>
            <person name="Roberts A."/>
            <person name="Saif S."/>
            <person name="Shea T."/>
            <person name="Sykes S."/>
            <person name="Wortman J."/>
            <person name="Nusbaum C."/>
            <person name="Birren B."/>
        </authorList>
    </citation>
    <scope>NUCLEOTIDE SEQUENCE [LARGE SCALE GENOMIC DNA]</scope>
    <source>
        <strain evidence="2 3">NCTC 12740</strain>
    </source>
</reference>
<gene>
    <name evidence="2" type="ORF">HMPREF2087_01675</name>
</gene>
<dbReference type="Proteomes" id="UP000018688">
    <property type="component" value="Unassembled WGS sequence"/>
</dbReference>
<dbReference type="AlphaFoldDB" id="V8CFF5"/>
<name>V8CFF5_9HELI</name>
<sequence>MREWTRAVDCHDFASAKSRNDKQKVDSSGVDSSKDKGGGNA</sequence>
<evidence type="ECO:0000313" key="3">
    <source>
        <dbReference type="Proteomes" id="UP000018688"/>
    </source>
</evidence>
<accession>V8CFF5</accession>
<evidence type="ECO:0000256" key="1">
    <source>
        <dbReference type="SAM" id="MobiDB-lite"/>
    </source>
</evidence>
<evidence type="ECO:0000313" key="2">
    <source>
        <dbReference type="EMBL" id="ETD25842.1"/>
    </source>
</evidence>
<protein>
    <submittedName>
        <fullName evidence="2">Uncharacterized protein</fullName>
    </submittedName>
</protein>